<organism evidence="3 4">
    <name type="scientific">Cicer arietinum</name>
    <name type="common">Chickpea</name>
    <name type="synonym">Garbanzo</name>
    <dbReference type="NCBI Taxonomy" id="3827"/>
    <lineage>
        <taxon>Eukaryota</taxon>
        <taxon>Viridiplantae</taxon>
        <taxon>Streptophyta</taxon>
        <taxon>Embryophyta</taxon>
        <taxon>Tracheophyta</taxon>
        <taxon>Spermatophyta</taxon>
        <taxon>Magnoliopsida</taxon>
        <taxon>eudicotyledons</taxon>
        <taxon>Gunneridae</taxon>
        <taxon>Pentapetalae</taxon>
        <taxon>rosids</taxon>
        <taxon>fabids</taxon>
        <taxon>Fabales</taxon>
        <taxon>Fabaceae</taxon>
        <taxon>Papilionoideae</taxon>
        <taxon>50 kb inversion clade</taxon>
        <taxon>NPAAA clade</taxon>
        <taxon>Hologalegina</taxon>
        <taxon>IRL clade</taxon>
        <taxon>Cicereae</taxon>
        <taxon>Cicer</taxon>
    </lineage>
</organism>
<dbReference type="OrthoDB" id="1433902at2759"/>
<evidence type="ECO:0000256" key="1">
    <source>
        <dbReference type="SAM" id="MobiDB-lite"/>
    </source>
</evidence>
<protein>
    <submittedName>
        <fullName evidence="4">Uncharacterized protein LOC101501792</fullName>
    </submittedName>
</protein>
<keyword evidence="3" id="KW-1185">Reference proteome</keyword>
<proteinExistence type="predicted"/>
<evidence type="ECO:0000313" key="3">
    <source>
        <dbReference type="Proteomes" id="UP000087171"/>
    </source>
</evidence>
<dbReference type="RefSeq" id="XP_004515569.1">
    <property type="nucleotide sequence ID" value="XM_004515512.1"/>
</dbReference>
<evidence type="ECO:0000313" key="4">
    <source>
        <dbReference type="RefSeq" id="XP_004515569.1"/>
    </source>
</evidence>
<dbReference type="InterPro" id="IPR005162">
    <property type="entry name" value="Retrotrans_gag_dom"/>
</dbReference>
<dbReference type="eggNOG" id="KOG0017">
    <property type="taxonomic scope" value="Eukaryota"/>
</dbReference>
<reference evidence="4" key="1">
    <citation type="submission" date="2025-08" db="UniProtKB">
        <authorList>
            <consortium name="RefSeq"/>
        </authorList>
    </citation>
    <scope>IDENTIFICATION</scope>
    <source>
        <tissue evidence="4">Etiolated seedlings</tissue>
    </source>
</reference>
<accession>A0A1S2Z5S1</accession>
<dbReference type="Pfam" id="PF03732">
    <property type="entry name" value="Retrotrans_gag"/>
    <property type="match status" value="1"/>
</dbReference>
<sequence>MAGNRRGMNDALAEALSLMAAAMREQTKTIRQLRGSNIPATTTVDPQYVRISEFRKNNPPPFRGSSDPVEAEEWLLKLEKIFRVMRCSDGQRVDLVVYMLESDAEHWWNCARGGLLTQGVPITWDGFKEIFLGKYFTHNDRIQKETEFLNLRQGDMSVAEYVAKFEALSRVAEQKMQALEAEKPKEKFNPVGKRFHNKDNKFQKNLRPVPTISKDKL</sequence>
<dbReference type="PaxDb" id="3827-XP_004515569.1"/>
<name>A0A1S2Z5S1_CICAR</name>
<evidence type="ECO:0000259" key="2">
    <source>
        <dbReference type="Pfam" id="PF03732"/>
    </source>
</evidence>
<dbReference type="Proteomes" id="UP000087171">
    <property type="component" value="Unplaced"/>
</dbReference>
<gene>
    <name evidence="4" type="primary">LOC101501792</name>
</gene>
<feature type="region of interest" description="Disordered" evidence="1">
    <location>
        <begin position="189"/>
        <end position="217"/>
    </location>
</feature>
<feature type="domain" description="Retrotransposon gag" evidence="2">
    <location>
        <begin position="95"/>
        <end position="174"/>
    </location>
</feature>
<dbReference type="STRING" id="3827.A0A1S2Z5S1"/>
<dbReference type="AlphaFoldDB" id="A0A1S2Z5S1"/>